<organism evidence="5 6">
    <name type="scientific">Sclerotinia borealis (strain F-4128)</name>
    <dbReference type="NCBI Taxonomy" id="1432307"/>
    <lineage>
        <taxon>Eukaryota</taxon>
        <taxon>Fungi</taxon>
        <taxon>Dikarya</taxon>
        <taxon>Ascomycota</taxon>
        <taxon>Pezizomycotina</taxon>
        <taxon>Leotiomycetes</taxon>
        <taxon>Helotiales</taxon>
        <taxon>Sclerotiniaceae</taxon>
        <taxon>Sclerotinia</taxon>
    </lineage>
</organism>
<dbReference type="PANTHER" id="PTHR44942:SF4">
    <property type="entry name" value="METHYLTRANSFERASE TYPE 11 DOMAIN-CONTAINING PROTEIN"/>
    <property type="match status" value="1"/>
</dbReference>
<dbReference type="OrthoDB" id="10027013at2759"/>
<evidence type="ECO:0000256" key="3">
    <source>
        <dbReference type="ARBA" id="ARBA00022679"/>
    </source>
</evidence>
<proteinExistence type="inferred from homology"/>
<keyword evidence="3" id="KW-0808">Transferase</keyword>
<evidence type="ECO:0000259" key="4">
    <source>
        <dbReference type="Pfam" id="PF08241"/>
    </source>
</evidence>
<dbReference type="InterPro" id="IPR013216">
    <property type="entry name" value="Methyltransf_11"/>
</dbReference>
<dbReference type="PANTHER" id="PTHR44942">
    <property type="entry name" value="METHYLTRANSF_11 DOMAIN-CONTAINING PROTEIN"/>
    <property type="match status" value="1"/>
</dbReference>
<evidence type="ECO:0000256" key="1">
    <source>
        <dbReference type="ARBA" id="ARBA00008361"/>
    </source>
</evidence>
<dbReference type="Gene3D" id="3.40.50.150">
    <property type="entry name" value="Vaccinia Virus protein VP39"/>
    <property type="match status" value="1"/>
</dbReference>
<comment type="similarity">
    <text evidence="1">Belongs to the methyltransferase superfamily.</text>
</comment>
<dbReference type="Proteomes" id="UP000019487">
    <property type="component" value="Unassembled WGS sequence"/>
</dbReference>
<dbReference type="CDD" id="cd02440">
    <property type="entry name" value="AdoMet_MTases"/>
    <property type="match status" value="1"/>
</dbReference>
<comment type="caution">
    <text evidence="5">The sequence shown here is derived from an EMBL/GenBank/DDBJ whole genome shotgun (WGS) entry which is preliminary data.</text>
</comment>
<dbReference type="InterPro" id="IPR051052">
    <property type="entry name" value="Diverse_substrate_MTase"/>
</dbReference>
<sequence length="295" mass="33754">MRTSDCRNRDKLIGVDLGCGPGTVSRALAPYFDKVLGTDPSAVMIERARAVSEDGYEKLDGDGKKNIEWKEATAENLQWIEKGSLDMVVAGQAAHWFNFSGEGNGVWGEIYGRLRRGGTVAFWGYRDNVLVDYPRATRVMEKFCYGEEREYMGGYWEQPGRDRLRGLYADEAMRPPREMFEDVRRVVYEPGSGVGEVLMRRKMKLGELGEYWRTFSAYFEWMRGNPERKRLGDGEGIGEEEGIGKGEERKGDVIDEMFVEMLEVEPELRGKEGQNWRDVEVETEWGTVILLARKL</sequence>
<accession>W9C8J2</accession>
<dbReference type="HOGENOM" id="CLU_049344_1_2_1"/>
<name>W9C8J2_SCLBF</name>
<dbReference type="STRING" id="1432307.W9C8J2"/>
<dbReference type="AlphaFoldDB" id="W9C8J2"/>
<protein>
    <recommendedName>
        <fullName evidence="4">Methyltransferase type 11 domain-containing protein</fullName>
    </recommendedName>
</protein>
<dbReference type="GO" id="GO:0008757">
    <property type="term" value="F:S-adenosylmethionine-dependent methyltransferase activity"/>
    <property type="evidence" value="ECO:0007669"/>
    <property type="project" value="InterPro"/>
</dbReference>
<dbReference type="InterPro" id="IPR029063">
    <property type="entry name" value="SAM-dependent_MTases_sf"/>
</dbReference>
<keyword evidence="6" id="KW-1185">Reference proteome</keyword>
<dbReference type="GO" id="GO:0032259">
    <property type="term" value="P:methylation"/>
    <property type="evidence" value="ECO:0007669"/>
    <property type="project" value="UniProtKB-KW"/>
</dbReference>
<evidence type="ECO:0000313" key="6">
    <source>
        <dbReference type="Proteomes" id="UP000019487"/>
    </source>
</evidence>
<feature type="domain" description="Methyltransferase type 11" evidence="4">
    <location>
        <begin position="15"/>
        <end position="122"/>
    </location>
</feature>
<dbReference type="Pfam" id="PF08241">
    <property type="entry name" value="Methyltransf_11"/>
    <property type="match status" value="1"/>
</dbReference>
<reference evidence="5 6" key="1">
    <citation type="journal article" date="2014" name="Genome Announc.">
        <title>Draft genome sequence of Sclerotinia borealis, a psychrophilic plant pathogenic fungus.</title>
        <authorList>
            <person name="Mardanov A.V."/>
            <person name="Beletsky A.V."/>
            <person name="Kadnikov V.V."/>
            <person name="Ignatov A.N."/>
            <person name="Ravin N.V."/>
        </authorList>
    </citation>
    <scope>NUCLEOTIDE SEQUENCE [LARGE SCALE GENOMIC DNA]</scope>
    <source>
        <strain evidence="6">F-4157</strain>
    </source>
</reference>
<evidence type="ECO:0000256" key="2">
    <source>
        <dbReference type="ARBA" id="ARBA00022603"/>
    </source>
</evidence>
<dbReference type="EMBL" id="AYSA01000424">
    <property type="protein sequence ID" value="ESZ92118.1"/>
    <property type="molecule type" value="Genomic_DNA"/>
</dbReference>
<gene>
    <name evidence="5" type="ORF">SBOR_7497</name>
</gene>
<dbReference type="SUPFAM" id="SSF53335">
    <property type="entry name" value="S-adenosyl-L-methionine-dependent methyltransferases"/>
    <property type="match status" value="1"/>
</dbReference>
<evidence type="ECO:0000313" key="5">
    <source>
        <dbReference type="EMBL" id="ESZ92118.1"/>
    </source>
</evidence>
<keyword evidence="2" id="KW-0489">Methyltransferase</keyword>